<protein>
    <submittedName>
        <fullName evidence="3">Uncharacterized protein</fullName>
    </submittedName>
</protein>
<evidence type="ECO:0000313" key="3">
    <source>
        <dbReference type="EMBL" id="GGC67347.1"/>
    </source>
</evidence>
<evidence type="ECO:0000256" key="2">
    <source>
        <dbReference type="SAM" id="SignalP"/>
    </source>
</evidence>
<comment type="caution">
    <text evidence="3">The sequence shown here is derived from an EMBL/GenBank/DDBJ whole genome shotgun (WGS) entry which is preliminary data.</text>
</comment>
<feature type="region of interest" description="Disordered" evidence="1">
    <location>
        <begin position="57"/>
        <end position="220"/>
    </location>
</feature>
<gene>
    <name evidence="3" type="ORF">GCM10010994_27430</name>
</gene>
<dbReference type="EMBL" id="BMGG01000004">
    <property type="protein sequence ID" value="GGC67347.1"/>
    <property type="molecule type" value="Genomic_DNA"/>
</dbReference>
<dbReference type="Proteomes" id="UP000637002">
    <property type="component" value="Unassembled WGS sequence"/>
</dbReference>
<proteinExistence type="predicted"/>
<dbReference type="RefSeq" id="WP_188609709.1">
    <property type="nucleotide sequence ID" value="NZ_BMGG01000004.1"/>
</dbReference>
<evidence type="ECO:0000313" key="4">
    <source>
        <dbReference type="Proteomes" id="UP000637002"/>
    </source>
</evidence>
<keyword evidence="2" id="KW-0732">Signal</keyword>
<keyword evidence="4" id="KW-1185">Reference proteome</keyword>
<accession>A0A916UB91</accession>
<feature type="compositionally biased region" description="Basic and acidic residues" evidence="1">
    <location>
        <begin position="205"/>
        <end position="220"/>
    </location>
</feature>
<name>A0A916UB91_9HYPH</name>
<reference evidence="3" key="1">
    <citation type="journal article" date="2014" name="Int. J. Syst. Evol. Microbiol.">
        <title>Complete genome sequence of Corynebacterium casei LMG S-19264T (=DSM 44701T), isolated from a smear-ripened cheese.</title>
        <authorList>
            <consortium name="US DOE Joint Genome Institute (JGI-PGF)"/>
            <person name="Walter F."/>
            <person name="Albersmeier A."/>
            <person name="Kalinowski J."/>
            <person name="Ruckert C."/>
        </authorList>
    </citation>
    <scope>NUCLEOTIDE SEQUENCE</scope>
    <source>
        <strain evidence="3">CGMCC 1.12919</strain>
    </source>
</reference>
<organism evidence="3 4">
    <name type="scientific">Chelatococcus reniformis</name>
    <dbReference type="NCBI Taxonomy" id="1494448"/>
    <lineage>
        <taxon>Bacteria</taxon>
        <taxon>Pseudomonadati</taxon>
        <taxon>Pseudomonadota</taxon>
        <taxon>Alphaproteobacteria</taxon>
        <taxon>Hyphomicrobiales</taxon>
        <taxon>Chelatococcaceae</taxon>
        <taxon>Chelatococcus</taxon>
    </lineage>
</organism>
<sequence>MARASITWAPLTLIALACTMTGPVQAEEGMFMKNMLTNLGIIDDEKAAASINYRERAPLAVPPKLDLPQPSAGPGAREAAWPNDTDVVKRKRAVAERQQPVPFPSDNRPSQGAVMKPDELNRTPKRTAKGDQPGPREVYGDGRLSTWVDPDELKKGTETTDPSKLAYGQEPERGTLLQPPSGYRMPAGNAPLASTKSEPVGVVNRDNRPERDWLGRSNDD</sequence>
<dbReference type="AlphaFoldDB" id="A0A916UB91"/>
<feature type="chain" id="PRO_5036903584" evidence="2">
    <location>
        <begin position="27"/>
        <end position="220"/>
    </location>
</feature>
<reference evidence="3" key="2">
    <citation type="submission" date="2020-09" db="EMBL/GenBank/DDBJ databases">
        <authorList>
            <person name="Sun Q."/>
            <person name="Zhou Y."/>
        </authorList>
    </citation>
    <scope>NUCLEOTIDE SEQUENCE</scope>
    <source>
        <strain evidence="3">CGMCC 1.12919</strain>
    </source>
</reference>
<feature type="signal peptide" evidence="2">
    <location>
        <begin position="1"/>
        <end position="26"/>
    </location>
</feature>
<evidence type="ECO:0000256" key="1">
    <source>
        <dbReference type="SAM" id="MobiDB-lite"/>
    </source>
</evidence>
<dbReference type="PROSITE" id="PS51257">
    <property type="entry name" value="PROKAR_LIPOPROTEIN"/>
    <property type="match status" value="1"/>
</dbReference>